<proteinExistence type="predicted"/>
<dbReference type="Gene3D" id="1.10.10.60">
    <property type="entry name" value="Homeodomain-like"/>
    <property type="match status" value="1"/>
</dbReference>
<gene>
    <name evidence="2" type="ORF">FC093_22190</name>
</gene>
<dbReference type="EMBL" id="SZQL01000031">
    <property type="protein sequence ID" value="TKK64582.1"/>
    <property type="molecule type" value="Genomic_DNA"/>
</dbReference>
<accession>A0A4U3KQT7</accession>
<sequence length="284" mass="33381">MQHIEFFNRDHFYQHFHRRKAKNALSTFIDFFWETDFDALWSKYPDGFTDALFPDVGYTYMINLGTPFKMQLDEQPFDIKADIFLPRYKNILTLHTAGNKVFGIKFKVSPIIFLKKVNFYEYRDSIFPLVYLLDKVITDKVRTANTFDKRVAIISSYYEDVITQYKGSLKYVDIVTDVLKQYSNSNFTTSVEQYAAMHNISVRTLQRYFEAATSISSKQALQITRIRKAITAFVQSPSTFNYAAFGYFDYSHFYKYISKFIKNHKMAHVQSPLQLLQGSGIINY</sequence>
<dbReference type="InterPro" id="IPR018060">
    <property type="entry name" value="HTH_AraC"/>
</dbReference>
<organism evidence="2 3">
    <name type="scientific">Ilyomonas limi</name>
    <dbReference type="NCBI Taxonomy" id="2575867"/>
    <lineage>
        <taxon>Bacteria</taxon>
        <taxon>Pseudomonadati</taxon>
        <taxon>Bacteroidota</taxon>
        <taxon>Chitinophagia</taxon>
        <taxon>Chitinophagales</taxon>
        <taxon>Chitinophagaceae</taxon>
        <taxon>Ilyomonas</taxon>
    </lineage>
</organism>
<name>A0A4U3KQT7_9BACT</name>
<dbReference type="GO" id="GO:0003700">
    <property type="term" value="F:DNA-binding transcription factor activity"/>
    <property type="evidence" value="ECO:0007669"/>
    <property type="project" value="InterPro"/>
</dbReference>
<protein>
    <submittedName>
        <fullName evidence="2">AraC family transcriptional regulator</fullName>
    </submittedName>
</protein>
<reference evidence="2 3" key="1">
    <citation type="submission" date="2019-05" db="EMBL/GenBank/DDBJ databases">
        <title>Panacibacter sp. strain 17mud1-8 Genome sequencing and assembly.</title>
        <authorList>
            <person name="Chhetri G."/>
        </authorList>
    </citation>
    <scope>NUCLEOTIDE SEQUENCE [LARGE SCALE GENOMIC DNA]</scope>
    <source>
        <strain evidence="2 3">17mud1-8</strain>
    </source>
</reference>
<dbReference type="PROSITE" id="PS01124">
    <property type="entry name" value="HTH_ARAC_FAMILY_2"/>
    <property type="match status" value="1"/>
</dbReference>
<dbReference type="GO" id="GO:0043565">
    <property type="term" value="F:sequence-specific DNA binding"/>
    <property type="evidence" value="ECO:0007669"/>
    <property type="project" value="InterPro"/>
</dbReference>
<keyword evidence="3" id="KW-1185">Reference proteome</keyword>
<evidence type="ECO:0000259" key="1">
    <source>
        <dbReference type="PROSITE" id="PS01124"/>
    </source>
</evidence>
<dbReference type="AlphaFoldDB" id="A0A4U3KQT7"/>
<evidence type="ECO:0000313" key="2">
    <source>
        <dbReference type="EMBL" id="TKK64582.1"/>
    </source>
</evidence>
<feature type="domain" description="HTH araC/xylS-type" evidence="1">
    <location>
        <begin position="173"/>
        <end position="278"/>
    </location>
</feature>
<dbReference type="RefSeq" id="WP_137264018.1">
    <property type="nucleotide sequence ID" value="NZ_SZQL01000031.1"/>
</dbReference>
<comment type="caution">
    <text evidence="2">The sequence shown here is derived from an EMBL/GenBank/DDBJ whole genome shotgun (WGS) entry which is preliminary data.</text>
</comment>
<evidence type="ECO:0000313" key="3">
    <source>
        <dbReference type="Proteomes" id="UP000305848"/>
    </source>
</evidence>
<dbReference type="OrthoDB" id="935959at2"/>
<dbReference type="Proteomes" id="UP000305848">
    <property type="component" value="Unassembled WGS sequence"/>
</dbReference>